<sequence>MAEERLQDIAAPNSLVFYLAAKIADNALEAAKEADAALDGSEHLLESQDLGSGLFYDGADTFMVSLSLQAMYNILDGLLQSASQIYSIRPREHLAGSRVRKQSLIVSPTGFDLGEMTRNVSMLGSEHAAFALSLSQELVCGTQITTTPFTGSSKIYVCTSLCGQEFNVTHRKT</sequence>
<dbReference type="AlphaFoldDB" id="A0A2J6RQ19"/>
<accession>A0A2J6RQ19</accession>
<dbReference type="EMBL" id="KZ613945">
    <property type="protein sequence ID" value="PMD40603.1"/>
    <property type="molecule type" value="Genomic_DNA"/>
</dbReference>
<gene>
    <name evidence="1" type="ORF">L207DRAFT_582788</name>
</gene>
<protein>
    <submittedName>
        <fullName evidence="1">Uncharacterized protein</fullName>
    </submittedName>
</protein>
<organism evidence="1 2">
    <name type="scientific">Hyaloscypha variabilis (strain UAMH 11265 / GT02V1 / F)</name>
    <name type="common">Meliniomyces variabilis</name>
    <dbReference type="NCBI Taxonomy" id="1149755"/>
    <lineage>
        <taxon>Eukaryota</taxon>
        <taxon>Fungi</taxon>
        <taxon>Dikarya</taxon>
        <taxon>Ascomycota</taxon>
        <taxon>Pezizomycotina</taxon>
        <taxon>Leotiomycetes</taxon>
        <taxon>Helotiales</taxon>
        <taxon>Hyaloscyphaceae</taxon>
        <taxon>Hyaloscypha</taxon>
        <taxon>Hyaloscypha variabilis</taxon>
    </lineage>
</organism>
<dbReference type="Proteomes" id="UP000235786">
    <property type="component" value="Unassembled WGS sequence"/>
</dbReference>
<name>A0A2J6RQ19_HYAVF</name>
<evidence type="ECO:0000313" key="1">
    <source>
        <dbReference type="EMBL" id="PMD40603.1"/>
    </source>
</evidence>
<proteinExistence type="predicted"/>
<reference evidence="1 2" key="1">
    <citation type="submission" date="2016-04" db="EMBL/GenBank/DDBJ databases">
        <title>A degradative enzymes factory behind the ericoid mycorrhizal symbiosis.</title>
        <authorList>
            <consortium name="DOE Joint Genome Institute"/>
            <person name="Martino E."/>
            <person name="Morin E."/>
            <person name="Grelet G."/>
            <person name="Kuo A."/>
            <person name="Kohler A."/>
            <person name="Daghino S."/>
            <person name="Barry K."/>
            <person name="Choi C."/>
            <person name="Cichocki N."/>
            <person name="Clum A."/>
            <person name="Copeland A."/>
            <person name="Hainaut M."/>
            <person name="Haridas S."/>
            <person name="Labutti K."/>
            <person name="Lindquist E."/>
            <person name="Lipzen A."/>
            <person name="Khouja H.-R."/>
            <person name="Murat C."/>
            <person name="Ohm R."/>
            <person name="Olson A."/>
            <person name="Spatafora J."/>
            <person name="Veneault-Fourrey C."/>
            <person name="Henrissat B."/>
            <person name="Grigoriev I."/>
            <person name="Martin F."/>
            <person name="Perotto S."/>
        </authorList>
    </citation>
    <scope>NUCLEOTIDE SEQUENCE [LARGE SCALE GENOMIC DNA]</scope>
    <source>
        <strain evidence="1 2">F</strain>
    </source>
</reference>
<evidence type="ECO:0000313" key="2">
    <source>
        <dbReference type="Proteomes" id="UP000235786"/>
    </source>
</evidence>
<keyword evidence="2" id="KW-1185">Reference proteome</keyword>